<reference evidence="7" key="1">
    <citation type="submission" date="2023-06" db="EMBL/GenBank/DDBJ databases">
        <authorList>
            <person name="Kurt Z."/>
        </authorList>
    </citation>
    <scope>NUCLEOTIDE SEQUENCE</scope>
</reference>
<evidence type="ECO:0000313" key="7">
    <source>
        <dbReference type="EMBL" id="CAI9975443.1"/>
    </source>
</evidence>
<comment type="caution">
    <text evidence="7">The sequence shown here is derived from an EMBL/GenBank/DDBJ whole genome shotgun (WGS) entry which is preliminary data.</text>
</comment>
<evidence type="ECO:0000256" key="5">
    <source>
        <dbReference type="ARBA" id="ARBA00022840"/>
    </source>
</evidence>
<dbReference type="EMBL" id="CAXDID020000023">
    <property type="protein sequence ID" value="CAL5989160.1"/>
    <property type="molecule type" value="Genomic_DNA"/>
</dbReference>
<dbReference type="EMBL" id="CATOUU010001169">
    <property type="protein sequence ID" value="CAI9975443.1"/>
    <property type="molecule type" value="Genomic_DNA"/>
</dbReference>
<protein>
    <submittedName>
        <fullName evidence="7">AGC PKA</fullName>
    </submittedName>
    <submittedName>
        <fullName evidence="8">Kinase</fullName>
    </submittedName>
</protein>
<keyword evidence="4 8" id="KW-0418">Kinase</keyword>
<organism evidence="7">
    <name type="scientific">Hexamita inflata</name>
    <dbReference type="NCBI Taxonomy" id="28002"/>
    <lineage>
        <taxon>Eukaryota</taxon>
        <taxon>Metamonada</taxon>
        <taxon>Diplomonadida</taxon>
        <taxon>Hexamitidae</taxon>
        <taxon>Hexamitinae</taxon>
        <taxon>Hexamita</taxon>
    </lineage>
</organism>
<evidence type="ECO:0000313" key="8">
    <source>
        <dbReference type="EMBL" id="CAL5986566.1"/>
    </source>
</evidence>
<evidence type="ECO:0000256" key="4">
    <source>
        <dbReference type="ARBA" id="ARBA00022777"/>
    </source>
</evidence>
<keyword evidence="3" id="KW-0547">Nucleotide-binding</keyword>
<reference evidence="8 10" key="2">
    <citation type="submission" date="2024-07" db="EMBL/GenBank/DDBJ databases">
        <authorList>
            <person name="Akdeniz Z."/>
        </authorList>
    </citation>
    <scope>NUCLEOTIDE SEQUENCE [LARGE SCALE GENOMIC DNA]</scope>
</reference>
<proteinExistence type="predicted"/>
<dbReference type="Gene3D" id="1.10.510.10">
    <property type="entry name" value="Transferase(Phosphotransferase) domain 1"/>
    <property type="match status" value="1"/>
</dbReference>
<evidence type="ECO:0000313" key="10">
    <source>
        <dbReference type="Proteomes" id="UP001642409"/>
    </source>
</evidence>
<evidence type="ECO:0000256" key="2">
    <source>
        <dbReference type="ARBA" id="ARBA00022679"/>
    </source>
</evidence>
<accession>A0AA86RIJ9</accession>
<dbReference type="InterPro" id="IPR000719">
    <property type="entry name" value="Prot_kinase_dom"/>
</dbReference>
<name>A0AA86RIJ9_9EUKA</name>
<keyword evidence="10" id="KW-1185">Reference proteome</keyword>
<keyword evidence="2" id="KW-0808">Transferase</keyword>
<sequence length="529" mass="60536">MHALQIIYRDFKSEHIFFTADGIKLIDFGLSAEGQHRDTQCGTIQYQSPEIILNKGYTQKVDYFALGCVVYEMFAGVPPFRGHNSAAIYKKILNCDQLQLEFVCSREAEDLMRGLLRSNQELRYGSDELEKHPFMLLQVTNLDRALQKCRKQNHLQQEFLEGSGDFSFKQLRELYKELNTIPEPLCSPIFCGLAENQQFQKMQELQFDQNITNLSFSGSNLFSVLGNELAICSPTKVTEILNPLTNDVKDFARKEGVIYQVKQRCILDVQPVYVNHQSQISVIDNGRKALILNHQLNQKFEICSPYNLPLSQTLLVGDQFVSSTVDGSLLIFDQQTLKLNYQIGSSIQLFQNYEYHLAVLVDEYIKFVDPAFNFRTVSQQQVKLNNLDYCKSISSTIGVGDSQLYFFHKGIQNMSVRIPFKIHQLVVNENSVYCYNKMGVVSWFDVRAPRVEICKYNQQKKISEKMRSLFRQEENVQGAKYKNGAIFGGLFIDPQLEFAQLHEANCTATCNDLIAFSSADLITLGQTLE</sequence>
<dbReference type="PANTHER" id="PTHR24353">
    <property type="entry name" value="CYCLIC NUCLEOTIDE-DEPENDENT PROTEIN KINASE"/>
    <property type="match status" value="1"/>
</dbReference>
<gene>
    <name evidence="9" type="ORF">HINF_LOCUS10727</name>
    <name evidence="7" type="ORF">HINF_LOCUS63088</name>
    <name evidence="8" type="ORF">HINF_LOCUS9471</name>
</gene>
<dbReference type="GO" id="GO:0005524">
    <property type="term" value="F:ATP binding"/>
    <property type="evidence" value="ECO:0007669"/>
    <property type="project" value="UniProtKB-KW"/>
</dbReference>
<dbReference type="PROSITE" id="PS50011">
    <property type="entry name" value="PROTEIN_KINASE_DOM"/>
    <property type="match status" value="1"/>
</dbReference>
<dbReference type="Proteomes" id="UP001642409">
    <property type="component" value="Unassembled WGS sequence"/>
</dbReference>
<dbReference type="SMART" id="SM00220">
    <property type="entry name" value="S_TKc"/>
    <property type="match status" value="1"/>
</dbReference>
<evidence type="ECO:0000313" key="9">
    <source>
        <dbReference type="EMBL" id="CAL5989160.1"/>
    </source>
</evidence>
<dbReference type="Pfam" id="PF00069">
    <property type="entry name" value="Pkinase"/>
    <property type="match status" value="1"/>
</dbReference>
<keyword evidence="5" id="KW-0067">ATP-binding</keyword>
<dbReference type="AlphaFoldDB" id="A0AA86RIJ9"/>
<dbReference type="InterPro" id="IPR011009">
    <property type="entry name" value="Kinase-like_dom_sf"/>
</dbReference>
<feature type="domain" description="Protein kinase" evidence="6">
    <location>
        <begin position="1"/>
        <end position="135"/>
    </location>
</feature>
<keyword evidence="1" id="KW-0723">Serine/threonine-protein kinase</keyword>
<evidence type="ECO:0000256" key="1">
    <source>
        <dbReference type="ARBA" id="ARBA00022527"/>
    </source>
</evidence>
<dbReference type="EMBL" id="CAXDID020000020">
    <property type="protein sequence ID" value="CAL5986566.1"/>
    <property type="molecule type" value="Genomic_DNA"/>
</dbReference>
<evidence type="ECO:0000259" key="6">
    <source>
        <dbReference type="PROSITE" id="PS50011"/>
    </source>
</evidence>
<dbReference type="GO" id="GO:0004674">
    <property type="term" value="F:protein serine/threonine kinase activity"/>
    <property type="evidence" value="ECO:0007669"/>
    <property type="project" value="UniProtKB-KW"/>
</dbReference>
<evidence type="ECO:0000256" key="3">
    <source>
        <dbReference type="ARBA" id="ARBA00022741"/>
    </source>
</evidence>
<dbReference type="SUPFAM" id="SSF56112">
    <property type="entry name" value="Protein kinase-like (PK-like)"/>
    <property type="match status" value="1"/>
</dbReference>